<dbReference type="KEGG" id="vg:26633429"/>
<reference evidence="1 2" key="1">
    <citation type="journal article" date="2015" name="Genome Announc.">
        <title>Complete Genome Sequence of Bacillus cereus Group Phage TsarBomba.</title>
        <authorList>
            <person name="Erill I."/>
            <person name="Caruso S.M."/>
        </authorList>
    </citation>
    <scope>NUCLEOTIDE SEQUENCE [LARGE SCALE GENOMIC DNA]</scope>
</reference>
<dbReference type="GeneID" id="26633429"/>
<dbReference type="EMBL" id="KT224359">
    <property type="protein sequence ID" value="ALA13199.1"/>
    <property type="molecule type" value="Genomic_DNA"/>
</dbReference>
<evidence type="ECO:0000313" key="2">
    <source>
        <dbReference type="Proteomes" id="UP000204602"/>
    </source>
</evidence>
<dbReference type="RefSeq" id="YP_009206980.1">
    <property type="nucleotide sequence ID" value="NC_028890.1"/>
</dbReference>
<proteinExistence type="predicted"/>
<organism evidence="1 2">
    <name type="scientific">Bacillus phage TsarBomba</name>
    <dbReference type="NCBI Taxonomy" id="1690456"/>
    <lineage>
        <taxon>Viruses</taxon>
        <taxon>Duplodnaviria</taxon>
        <taxon>Heunggongvirae</taxon>
        <taxon>Uroviricota</taxon>
        <taxon>Caudoviricetes</taxon>
        <taxon>Herelleviridae</taxon>
        <taxon>Bastillevirinae</taxon>
        <taxon>Tsarbombavirus</taxon>
        <taxon>Tsarbombavirus tsarbomba</taxon>
    </lineage>
</organism>
<gene>
    <name evidence="1" type="ORF">TSARBOMBA_165</name>
</gene>
<protein>
    <submittedName>
        <fullName evidence="1">Uncharacterized protein</fullName>
    </submittedName>
</protein>
<keyword evidence="2" id="KW-1185">Reference proteome</keyword>
<name>A0A0K2D050_9CAUD</name>
<accession>A0A0K2D050</accession>
<dbReference type="Proteomes" id="UP000204602">
    <property type="component" value="Segment"/>
</dbReference>
<dbReference type="OrthoDB" id="24648at10239"/>
<evidence type="ECO:0000313" key="1">
    <source>
        <dbReference type="EMBL" id="ALA13199.1"/>
    </source>
</evidence>
<sequence>MNHLSREELINISGSDLAYHRKGVLLVDNKPHYIVELVKEPHTALYAAVYGVHPGTDKYPKKRAMQKEGLVGRFNGTTRLAQIANALFPAKKIIGWEEEPPIFVAPIVSGQISTFTKKVEDGFFEREPDRLTTEGGERKIIRGKNTGVFIGLSSIEWEEKTSIPLDSLVKALINHNQNDGFFDLTGDNNSKNNPLGTYYKE</sequence>